<evidence type="ECO:0000256" key="1">
    <source>
        <dbReference type="ARBA" id="ARBA00022676"/>
    </source>
</evidence>
<dbReference type="Gene3D" id="3.20.20.105">
    <property type="entry name" value="Queuine tRNA-ribosyltransferase-like"/>
    <property type="match status" value="1"/>
</dbReference>
<dbReference type="InterPro" id="IPR004803">
    <property type="entry name" value="TGT"/>
</dbReference>
<evidence type="ECO:0000256" key="4">
    <source>
        <dbReference type="HAMAP-Rule" id="MF_00168"/>
    </source>
</evidence>
<dbReference type="GO" id="GO:0046872">
    <property type="term" value="F:metal ion binding"/>
    <property type="evidence" value="ECO:0007669"/>
    <property type="project" value="UniProtKB-KW"/>
</dbReference>
<dbReference type="GO" id="GO:0005829">
    <property type="term" value="C:cytosol"/>
    <property type="evidence" value="ECO:0007669"/>
    <property type="project" value="TreeGrafter"/>
</dbReference>
<keyword evidence="3 4" id="KW-0819">tRNA processing</keyword>
<dbReference type="GO" id="GO:0008616">
    <property type="term" value="P:tRNA queuosine(34) biosynthetic process"/>
    <property type="evidence" value="ECO:0007669"/>
    <property type="project" value="UniProtKB-UniRule"/>
</dbReference>
<proteinExistence type="inferred from homology"/>
<keyword evidence="4" id="KW-0671">Queuosine biosynthesis</keyword>
<keyword evidence="4" id="KW-0479">Metal-binding</keyword>
<accession>A0A9D9HRQ2</accession>
<dbReference type="Pfam" id="PF01702">
    <property type="entry name" value="TGT"/>
    <property type="match status" value="1"/>
</dbReference>
<feature type="binding site" evidence="4">
    <location>
        <position position="306"/>
    </location>
    <ligand>
        <name>Zn(2+)</name>
        <dbReference type="ChEBI" id="CHEBI:29105"/>
    </ligand>
</feature>
<comment type="cofactor">
    <cofactor evidence="4">
        <name>Zn(2+)</name>
        <dbReference type="ChEBI" id="CHEBI:29105"/>
    </cofactor>
    <text evidence="4">Binds 1 zinc ion per subunit.</text>
</comment>
<evidence type="ECO:0000313" key="7">
    <source>
        <dbReference type="Proteomes" id="UP000823638"/>
    </source>
</evidence>
<protein>
    <recommendedName>
        <fullName evidence="4">Queuine tRNA-ribosyltransferase</fullName>
        <ecNumber evidence="4">2.4.2.29</ecNumber>
    </recommendedName>
    <alternativeName>
        <fullName evidence="4">Guanine insertion enzyme</fullName>
    </alternativeName>
    <alternativeName>
        <fullName evidence="4">tRNA-guanine transglycosylase</fullName>
    </alternativeName>
</protein>
<dbReference type="InterPro" id="IPR002616">
    <property type="entry name" value="tRNA_ribo_trans-like"/>
</dbReference>
<evidence type="ECO:0000313" key="6">
    <source>
        <dbReference type="EMBL" id="MBO8458623.1"/>
    </source>
</evidence>
<dbReference type="SUPFAM" id="SSF51713">
    <property type="entry name" value="tRNA-guanine transglycosylase"/>
    <property type="match status" value="1"/>
</dbReference>
<feature type="domain" description="tRNA-guanine(15) transglycosylase-like" evidence="5">
    <location>
        <begin position="14"/>
        <end position="370"/>
    </location>
</feature>
<comment type="catalytic activity">
    <reaction evidence="4">
        <text>7-aminomethyl-7-carbaguanine + guanosine(34) in tRNA = 7-aminomethyl-7-carbaguanosine(34) in tRNA + guanine</text>
        <dbReference type="Rhea" id="RHEA:24104"/>
        <dbReference type="Rhea" id="RHEA-COMP:10341"/>
        <dbReference type="Rhea" id="RHEA-COMP:10342"/>
        <dbReference type="ChEBI" id="CHEBI:16235"/>
        <dbReference type="ChEBI" id="CHEBI:58703"/>
        <dbReference type="ChEBI" id="CHEBI:74269"/>
        <dbReference type="ChEBI" id="CHEBI:82833"/>
        <dbReference type="EC" id="2.4.2.29"/>
    </reaction>
</comment>
<dbReference type="HAMAP" id="MF_00168">
    <property type="entry name" value="Q_tRNA_Tgt"/>
    <property type="match status" value="1"/>
</dbReference>
<gene>
    <name evidence="4 6" type="primary">tgt</name>
    <name evidence="6" type="ORF">IAA81_10450</name>
</gene>
<comment type="subunit">
    <text evidence="4">Homodimer. Within each dimer, one monomer is responsible for RNA recognition and catalysis, while the other monomer binds to the replacement base PreQ1.</text>
</comment>
<dbReference type="InterPro" id="IPR050076">
    <property type="entry name" value="ArchSynthase1/Queuine_TRR"/>
</dbReference>
<dbReference type="EMBL" id="JADIMM010000117">
    <property type="protein sequence ID" value="MBO8458623.1"/>
    <property type="molecule type" value="Genomic_DNA"/>
</dbReference>
<dbReference type="PANTHER" id="PTHR46499">
    <property type="entry name" value="QUEUINE TRNA-RIBOSYLTRANSFERASE"/>
    <property type="match status" value="1"/>
</dbReference>
<comment type="similarity">
    <text evidence="4">Belongs to the queuine tRNA-ribosyltransferase family.</text>
</comment>
<comment type="function">
    <text evidence="4">Catalyzes the base-exchange of a guanine (G) residue with the queuine precursor 7-aminomethyl-7-deazaguanine (PreQ1) at position 34 (anticodon wobble position) in tRNAs with GU(N) anticodons (tRNA-Asp, -Asn, -His and -Tyr). Catalysis occurs through a double-displacement mechanism. The nucleophile active site attacks the C1' of nucleotide 34 to detach the guanine base from the RNA, forming a covalent enzyme-RNA intermediate. The proton acceptor active site deprotonates the incoming PreQ1, allowing a nucleophilic attack on the C1' of the ribose to form the product. After dissociation, two additional enzymatic reactions on the tRNA convert PreQ1 to queuine (Q), resulting in the hypermodified nucleoside queuosine (7-(((4,5-cis-dihydroxy-2-cyclopenten-1-yl)amino)methyl)-7-deazaguanosine).</text>
</comment>
<feature type="binding site" evidence="4">
    <location>
        <position position="311"/>
    </location>
    <ligand>
        <name>Zn(2+)</name>
        <dbReference type="ChEBI" id="CHEBI:29105"/>
    </ligand>
</feature>
<keyword evidence="2 4" id="KW-0808">Transferase</keyword>
<comment type="pathway">
    <text evidence="4">tRNA modification; tRNA-queuosine biosynthesis.</text>
</comment>
<evidence type="ECO:0000256" key="3">
    <source>
        <dbReference type="ARBA" id="ARBA00022694"/>
    </source>
</evidence>
<organism evidence="6 7">
    <name type="scientific">Candidatus Gallitreponema excrementavium</name>
    <dbReference type="NCBI Taxonomy" id="2840840"/>
    <lineage>
        <taxon>Bacteria</taxon>
        <taxon>Pseudomonadati</taxon>
        <taxon>Spirochaetota</taxon>
        <taxon>Spirochaetia</taxon>
        <taxon>Spirochaetales</taxon>
        <taxon>Candidatus Gallitreponema</taxon>
    </lineage>
</organism>
<keyword evidence="1 4" id="KW-0328">Glycosyltransferase</keyword>
<dbReference type="NCBIfam" id="TIGR00430">
    <property type="entry name" value="Q_tRNA_tgt"/>
    <property type="match status" value="1"/>
</dbReference>
<evidence type="ECO:0000256" key="2">
    <source>
        <dbReference type="ARBA" id="ARBA00022679"/>
    </source>
</evidence>
<keyword evidence="4" id="KW-0862">Zinc</keyword>
<feature type="binding site" evidence="4">
    <location>
        <position position="337"/>
    </location>
    <ligand>
        <name>Zn(2+)</name>
        <dbReference type="ChEBI" id="CHEBI:29105"/>
    </ligand>
</feature>
<feature type="binding site" evidence="4">
    <location>
        <position position="191"/>
    </location>
    <ligand>
        <name>substrate</name>
    </ligand>
</feature>
<dbReference type="Proteomes" id="UP000823638">
    <property type="component" value="Unassembled WGS sequence"/>
</dbReference>
<dbReference type="AlphaFoldDB" id="A0A9D9HRQ2"/>
<sequence>MEIFNLEYQSSTSGARTGTIDLPHGKVKTPAFMPVGTHCTVKAMTKEALEEIGFEIILANTYHLFLRPGPDLIKEAGGLHGFSGWKRNFLTDSGGFQVFSLSGLRKITDEGVRFQSHLDGSTQFLSPEIVVDVQAKLNSDIQMVLDVCSPYGIDFKQAESDLQRTILWGRRAKKSWLETKDYQGKLFAIIQGNFYKELRIRSVEEVLSLDTPGIAIGGLSVGEPFELYAETLNYTAAMLPGNKPRYVMGIGTPDFILEAVENGIDLFDCVLPTRVARNGAYFTRDGLLSIKKECFTHDMGPADPDCNCPVCRQYSRAYLRHLFKSNEILSSMLASYHNLYFLHKMILEIRDAIRSENFISYKKEFLNRYNSNRYKLKQ</sequence>
<name>A0A9D9HRQ2_9SPIR</name>
<feature type="region of interest" description="RNA binding" evidence="4">
    <location>
        <begin position="249"/>
        <end position="255"/>
    </location>
</feature>
<feature type="active site" description="Proton acceptor" evidence="4">
    <location>
        <position position="92"/>
    </location>
</feature>
<dbReference type="InterPro" id="IPR036511">
    <property type="entry name" value="TGT-like_sf"/>
</dbReference>
<reference evidence="6" key="1">
    <citation type="submission" date="2020-10" db="EMBL/GenBank/DDBJ databases">
        <authorList>
            <person name="Gilroy R."/>
        </authorList>
    </citation>
    <scope>NUCLEOTIDE SEQUENCE</scope>
    <source>
        <strain evidence="6">10532</strain>
    </source>
</reference>
<feature type="binding site" evidence="4">
    <location>
        <position position="218"/>
    </location>
    <ligand>
        <name>substrate</name>
    </ligand>
</feature>
<dbReference type="GO" id="GO:0008479">
    <property type="term" value="F:tRNA-guanosine(34) queuine transglycosylase activity"/>
    <property type="evidence" value="ECO:0007669"/>
    <property type="project" value="UniProtKB-UniRule"/>
</dbReference>
<feature type="region of interest" description="RNA binding; important for wobble base 34 recognition" evidence="4">
    <location>
        <begin position="273"/>
        <end position="277"/>
    </location>
</feature>
<comment type="caution">
    <text evidence="6">The sequence shown here is derived from an EMBL/GenBank/DDBJ whole genome shotgun (WGS) entry which is preliminary data.</text>
</comment>
<dbReference type="NCBIfam" id="TIGR00449">
    <property type="entry name" value="tgt_general"/>
    <property type="match status" value="1"/>
</dbReference>
<evidence type="ECO:0000259" key="5">
    <source>
        <dbReference type="Pfam" id="PF01702"/>
    </source>
</evidence>
<dbReference type="EC" id="2.4.2.29" evidence="4"/>
<feature type="binding site" evidence="4">
    <location>
        <begin position="92"/>
        <end position="96"/>
    </location>
    <ligand>
        <name>substrate</name>
    </ligand>
</feature>
<feature type="binding site" evidence="4">
    <location>
        <position position="308"/>
    </location>
    <ligand>
        <name>Zn(2+)</name>
        <dbReference type="ChEBI" id="CHEBI:29105"/>
    </ligand>
</feature>
<feature type="active site" description="Nucleophile" evidence="4">
    <location>
        <position position="268"/>
    </location>
</feature>
<feature type="binding site" evidence="4">
    <location>
        <position position="146"/>
    </location>
    <ligand>
        <name>substrate</name>
    </ligand>
</feature>
<dbReference type="PANTHER" id="PTHR46499:SF1">
    <property type="entry name" value="QUEUINE TRNA-RIBOSYLTRANSFERASE"/>
    <property type="match status" value="1"/>
</dbReference>
<reference evidence="6" key="2">
    <citation type="journal article" date="2021" name="PeerJ">
        <title>Extensive microbial diversity within the chicken gut microbiome revealed by metagenomics and culture.</title>
        <authorList>
            <person name="Gilroy R."/>
            <person name="Ravi A."/>
            <person name="Getino M."/>
            <person name="Pursley I."/>
            <person name="Horton D.L."/>
            <person name="Alikhan N.F."/>
            <person name="Baker D."/>
            <person name="Gharbi K."/>
            <person name="Hall N."/>
            <person name="Watson M."/>
            <person name="Adriaenssens E.M."/>
            <person name="Foster-Nyarko E."/>
            <person name="Jarju S."/>
            <person name="Secka A."/>
            <person name="Antonio M."/>
            <person name="Oren A."/>
            <person name="Chaudhuri R.R."/>
            <person name="La Ragione R."/>
            <person name="Hildebrand F."/>
            <person name="Pallen M.J."/>
        </authorList>
    </citation>
    <scope>NUCLEOTIDE SEQUENCE</scope>
    <source>
        <strain evidence="6">10532</strain>
    </source>
</reference>